<accession>A0A1G8UPN7</accession>
<dbReference type="Pfam" id="PF13332">
    <property type="entry name" value="Fil_haemagg_2"/>
    <property type="match status" value="1"/>
</dbReference>
<dbReference type="InterPro" id="IPR025157">
    <property type="entry name" value="Hemagglutinin_rpt"/>
</dbReference>
<organism evidence="1 2">
    <name type="scientific">Pseudomonas abietaniphila</name>
    <dbReference type="NCBI Taxonomy" id="89065"/>
    <lineage>
        <taxon>Bacteria</taxon>
        <taxon>Pseudomonadati</taxon>
        <taxon>Pseudomonadota</taxon>
        <taxon>Gammaproteobacteria</taxon>
        <taxon>Pseudomonadales</taxon>
        <taxon>Pseudomonadaceae</taxon>
        <taxon>Pseudomonas</taxon>
    </lineage>
</organism>
<dbReference type="STRING" id="89065.SAMN05216605_1461"/>
<dbReference type="GO" id="GO:0003824">
    <property type="term" value="F:catalytic activity"/>
    <property type="evidence" value="ECO:0007669"/>
    <property type="project" value="UniProtKB-ARBA"/>
</dbReference>
<protein>
    <submittedName>
        <fullName evidence="1">Filamentous hemagglutinin</fullName>
    </submittedName>
</protein>
<name>A0A1G8UPN7_9PSED</name>
<evidence type="ECO:0000313" key="1">
    <source>
        <dbReference type="EMBL" id="SDJ55763.1"/>
    </source>
</evidence>
<reference evidence="2" key="1">
    <citation type="submission" date="2016-10" db="EMBL/GenBank/DDBJ databases">
        <authorList>
            <person name="Varghese N."/>
            <person name="Submissions S."/>
        </authorList>
    </citation>
    <scope>NUCLEOTIDE SEQUENCE [LARGE SCALE GENOMIC DNA]</scope>
    <source>
        <strain evidence="2">ATCC 700689</strain>
    </source>
</reference>
<proteinExistence type="predicted"/>
<dbReference type="Proteomes" id="UP000182894">
    <property type="component" value="Unassembled WGS sequence"/>
</dbReference>
<feature type="non-terminal residue" evidence="1">
    <location>
        <position position="330"/>
    </location>
</feature>
<dbReference type="EMBL" id="FNCO01000046">
    <property type="protein sequence ID" value="SDJ55763.1"/>
    <property type="molecule type" value="Genomic_DNA"/>
</dbReference>
<dbReference type="AlphaFoldDB" id="A0A1G8UPN7"/>
<gene>
    <name evidence="1" type="ORF">SAMN05216605_1461</name>
</gene>
<evidence type="ECO:0000313" key="2">
    <source>
        <dbReference type="Proteomes" id="UP000182894"/>
    </source>
</evidence>
<sequence>MTSGHGGIGVYASVNLGRGNLDREAAKQQEAYLYAGNTLGFESGRDTTVAGATLRGDNVIGKVGRDMTVSSVPDTGKVTGKEFDVSATVTVGYGGSVSGSVGYGQTTGSTNWVGNQTSITAKDQLDIRTEQHTQLDGAVLASDTGNLKLDTGTLGFSDIAGSDKEHGYYLNVGGTYGWGAGGTATQDASQAGNGKEGESGWNVSGYNYNKDREQIVRATVGAGDITVRDDAKTGGDSTAGLNRDVSKAYEITRDDEHRTDLYVSSSSIDLVTHPLETWAVWKDNAENYSHQQAKVLLDGVNRLRAESITLGDIIPAMKASLGDEKALKLT</sequence>
<keyword evidence="2" id="KW-1185">Reference proteome</keyword>